<proteinExistence type="predicted"/>
<dbReference type="EMBL" id="MU826839">
    <property type="protein sequence ID" value="KAJ7372009.1"/>
    <property type="molecule type" value="Genomic_DNA"/>
</dbReference>
<sequence length="78" mass="8615">MSWMFRPPNGYQLHVFSLSPHKDHDDCAILSFREHCSENTLHAVVAPVVLYVANLSNHNASTMNVAGGLGSFGAYHVF</sequence>
<protein>
    <submittedName>
        <fullName evidence="1">Uncharacterized protein</fullName>
    </submittedName>
</protein>
<comment type="caution">
    <text evidence="1">The sequence shown here is derived from an EMBL/GenBank/DDBJ whole genome shotgun (WGS) entry which is preliminary data.</text>
</comment>
<reference evidence="1" key="1">
    <citation type="submission" date="2023-01" db="EMBL/GenBank/DDBJ databases">
        <title>Genome assembly of the deep-sea coral Lophelia pertusa.</title>
        <authorList>
            <person name="Herrera S."/>
            <person name="Cordes E."/>
        </authorList>
    </citation>
    <scope>NUCLEOTIDE SEQUENCE</scope>
    <source>
        <strain evidence="1">USNM1676648</strain>
        <tissue evidence="1">Polyp</tissue>
    </source>
</reference>
<dbReference type="Proteomes" id="UP001163046">
    <property type="component" value="Unassembled WGS sequence"/>
</dbReference>
<name>A0A9W9Z2H9_9CNID</name>
<accession>A0A9W9Z2H9</accession>
<evidence type="ECO:0000313" key="2">
    <source>
        <dbReference type="Proteomes" id="UP001163046"/>
    </source>
</evidence>
<evidence type="ECO:0000313" key="1">
    <source>
        <dbReference type="EMBL" id="KAJ7372009.1"/>
    </source>
</evidence>
<organism evidence="1 2">
    <name type="scientific">Desmophyllum pertusum</name>
    <dbReference type="NCBI Taxonomy" id="174260"/>
    <lineage>
        <taxon>Eukaryota</taxon>
        <taxon>Metazoa</taxon>
        <taxon>Cnidaria</taxon>
        <taxon>Anthozoa</taxon>
        <taxon>Hexacorallia</taxon>
        <taxon>Scleractinia</taxon>
        <taxon>Caryophylliina</taxon>
        <taxon>Caryophylliidae</taxon>
        <taxon>Desmophyllum</taxon>
    </lineage>
</organism>
<gene>
    <name evidence="1" type="ORF">OS493_021436</name>
</gene>
<dbReference type="AlphaFoldDB" id="A0A9W9Z2H9"/>
<keyword evidence="2" id="KW-1185">Reference proteome</keyword>